<dbReference type="SMART" id="SM00398">
    <property type="entry name" value="HMG"/>
    <property type="match status" value="1"/>
</dbReference>
<dbReference type="GO" id="GO:0003677">
    <property type="term" value="F:DNA binding"/>
    <property type="evidence" value="ECO:0007669"/>
    <property type="project" value="UniProtKB-UniRule"/>
</dbReference>
<dbReference type="GO" id="GO:0005634">
    <property type="term" value="C:nucleus"/>
    <property type="evidence" value="ECO:0007669"/>
    <property type="project" value="UniProtKB-UniRule"/>
</dbReference>
<feature type="compositionally biased region" description="Low complexity" evidence="4">
    <location>
        <begin position="428"/>
        <end position="440"/>
    </location>
</feature>
<feature type="compositionally biased region" description="Low complexity" evidence="4">
    <location>
        <begin position="27"/>
        <end position="37"/>
    </location>
</feature>
<feature type="region of interest" description="Disordered" evidence="4">
    <location>
        <begin position="235"/>
        <end position="275"/>
    </location>
</feature>
<dbReference type="InterPro" id="IPR050342">
    <property type="entry name" value="HMGB"/>
</dbReference>
<gene>
    <name evidence="6" type="ORF">LAMO00422_LOCUS2813</name>
</gene>
<feature type="region of interest" description="Disordered" evidence="4">
    <location>
        <begin position="380"/>
        <end position="530"/>
    </location>
</feature>
<evidence type="ECO:0000259" key="5">
    <source>
        <dbReference type="PROSITE" id="PS50118"/>
    </source>
</evidence>
<dbReference type="PANTHER" id="PTHR48112:SF22">
    <property type="entry name" value="MITOCHONDRIAL TRANSCRIPTION FACTOR A, ISOFORM B"/>
    <property type="match status" value="1"/>
</dbReference>
<feature type="compositionally biased region" description="Polar residues" evidence="4">
    <location>
        <begin position="471"/>
        <end position="481"/>
    </location>
</feature>
<dbReference type="PRINTS" id="PR00886">
    <property type="entry name" value="HIGHMOBLTY12"/>
</dbReference>
<evidence type="ECO:0000313" key="6">
    <source>
        <dbReference type="EMBL" id="CAD8433894.1"/>
    </source>
</evidence>
<dbReference type="CDD" id="cd01390">
    <property type="entry name" value="HMG-box_NHP6-like"/>
    <property type="match status" value="1"/>
</dbReference>
<dbReference type="InterPro" id="IPR036910">
    <property type="entry name" value="HMG_box_dom_sf"/>
</dbReference>
<dbReference type="InterPro" id="IPR009071">
    <property type="entry name" value="HMG_box_dom"/>
</dbReference>
<reference evidence="6" key="1">
    <citation type="submission" date="2021-01" db="EMBL/GenBank/DDBJ databases">
        <authorList>
            <person name="Corre E."/>
            <person name="Pelletier E."/>
            <person name="Niang G."/>
            <person name="Scheremetjew M."/>
            <person name="Finn R."/>
            <person name="Kale V."/>
            <person name="Holt S."/>
            <person name="Cochrane G."/>
            <person name="Meng A."/>
            <person name="Brown T."/>
            <person name="Cohen L."/>
        </authorList>
    </citation>
    <scope>NUCLEOTIDE SEQUENCE</scope>
    <source>
        <strain evidence="6">CCMP2058</strain>
    </source>
</reference>
<feature type="compositionally biased region" description="Low complexity" evidence="4">
    <location>
        <begin position="246"/>
        <end position="256"/>
    </location>
</feature>
<dbReference type="Pfam" id="PF00505">
    <property type="entry name" value="HMG_box"/>
    <property type="match status" value="1"/>
</dbReference>
<name>A0A7S0CUC4_9EUKA</name>
<evidence type="ECO:0000256" key="3">
    <source>
        <dbReference type="PROSITE-ProRule" id="PRU00267"/>
    </source>
</evidence>
<protein>
    <recommendedName>
        <fullName evidence="5">HMG box domain-containing protein</fullName>
    </recommendedName>
</protein>
<feature type="compositionally biased region" description="Polar residues" evidence="4">
    <location>
        <begin position="503"/>
        <end position="512"/>
    </location>
</feature>
<dbReference type="EMBL" id="HBEM01004018">
    <property type="protein sequence ID" value="CAD8433894.1"/>
    <property type="molecule type" value="Transcribed_RNA"/>
</dbReference>
<dbReference type="SUPFAM" id="SSF47095">
    <property type="entry name" value="HMG-box"/>
    <property type="match status" value="1"/>
</dbReference>
<dbReference type="PROSITE" id="PS50118">
    <property type="entry name" value="HMG_BOX_2"/>
    <property type="match status" value="1"/>
</dbReference>
<feature type="DNA-binding region" description="HMG box" evidence="3">
    <location>
        <begin position="163"/>
        <end position="231"/>
    </location>
</feature>
<keyword evidence="2 3" id="KW-0539">Nucleus</keyword>
<feature type="compositionally biased region" description="Pro residues" evidence="4">
    <location>
        <begin position="441"/>
        <end position="450"/>
    </location>
</feature>
<accession>A0A7S0CUC4</accession>
<proteinExistence type="predicted"/>
<dbReference type="PANTHER" id="PTHR48112">
    <property type="entry name" value="HIGH MOBILITY GROUP PROTEIN DSP1"/>
    <property type="match status" value="1"/>
</dbReference>
<dbReference type="AlphaFoldDB" id="A0A7S0CUC4"/>
<dbReference type="FunFam" id="1.10.30.10:FF:000016">
    <property type="entry name" value="FACT complex subunit SSRP1"/>
    <property type="match status" value="1"/>
</dbReference>
<keyword evidence="1 3" id="KW-0238">DNA-binding</keyword>
<feature type="domain" description="HMG box" evidence="5">
    <location>
        <begin position="163"/>
        <end position="231"/>
    </location>
</feature>
<evidence type="ECO:0000256" key="4">
    <source>
        <dbReference type="SAM" id="MobiDB-lite"/>
    </source>
</evidence>
<evidence type="ECO:0000256" key="1">
    <source>
        <dbReference type="ARBA" id="ARBA00023125"/>
    </source>
</evidence>
<sequence>MRAQHERTNGNEAAPRAQEGPSVQRMPEPGQPQGEPQNFHPGYAGENMPLPEERPQNGADNSQEPMAIAKCVHCETVLTYPRKSLYIQCPKCSHTMNPQAPNTNYINCVGCETLLSHPPSSLTIQCPKCLVIMELPVKGGNMNPDNGIGDKDSRKRRKDPNAPRRASNAYMIFCKERRAQLKEDRPDLAFGKLGAKLGEMWREMSTEERKPYEAKAALDRERFKREMETYNADLAERKKRIKVDNQDQQQASQSLPPQGPPPSNGSLPQPYMQMRPGMGGMQDVYPPQMHQMQMSSMPHMTHHMTMPHMQHQMHPGGMDRKNDQYAHHADMKREYAGQMHMRPGMMQMRRMNNAAMGGRMMPQGASSSHDGRMQYNMQPQTMPMPRDPSVYDNNPIYQNMPMGQRGYGPPHQQPRQASRPMVYGSSIPSRAPGASAQPQAAPQPPKPTENPPSVEAPTSAKTEGDGKAKPTAQSANTGKSNGNDDRNLKALLSEEDNKVSGGPSATQAPSGTAGSGAPKAETAGAQESKR</sequence>
<feature type="region of interest" description="Disordered" evidence="4">
    <location>
        <begin position="1"/>
        <end position="62"/>
    </location>
</feature>
<organism evidence="6">
    <name type="scientific">Amorphochlora amoebiformis</name>
    <dbReference type="NCBI Taxonomy" id="1561963"/>
    <lineage>
        <taxon>Eukaryota</taxon>
        <taxon>Sar</taxon>
        <taxon>Rhizaria</taxon>
        <taxon>Cercozoa</taxon>
        <taxon>Chlorarachniophyceae</taxon>
        <taxon>Amorphochlora</taxon>
    </lineage>
</organism>
<dbReference type="Gene3D" id="1.10.30.10">
    <property type="entry name" value="High mobility group box domain"/>
    <property type="match status" value="1"/>
</dbReference>
<evidence type="ECO:0000256" key="2">
    <source>
        <dbReference type="ARBA" id="ARBA00023242"/>
    </source>
</evidence>
<feature type="region of interest" description="Disordered" evidence="4">
    <location>
        <begin position="140"/>
        <end position="167"/>
    </location>
</feature>